<gene>
    <name evidence="1" type="primary">gp_23053</name>
</gene>
<evidence type="ECO:0000313" key="1">
    <source>
        <dbReference type="EMBL" id="QWM90120.1"/>
    </source>
</evidence>
<organism evidence="1 2">
    <name type="scientific">uncultured phage cr9_1</name>
    <dbReference type="NCBI Taxonomy" id="2986400"/>
    <lineage>
        <taxon>Viruses</taxon>
        <taxon>Duplodnaviria</taxon>
        <taxon>Heunggongvirae</taxon>
        <taxon>Uroviricota</taxon>
        <taxon>Caudoviricetes</taxon>
        <taxon>Crassvirales</taxon>
        <taxon>Intestiviridae</taxon>
        <taxon>Crudevirinae</taxon>
        <taxon>Dabirmavirus</taxon>
        <taxon>Dabirmavirus hominis</taxon>
    </lineage>
</organism>
<dbReference type="EMBL" id="MZ130486">
    <property type="protein sequence ID" value="QWM90120.1"/>
    <property type="molecule type" value="Genomic_DNA"/>
</dbReference>
<sequence>MRDMDKNFELCQAISNYSLLLNLTLDNIIKQLDNIDESIIESMSPTISIGDNVVGGKTILERFDVLKEEFKKISSLAEKD</sequence>
<reference evidence="1 2" key="1">
    <citation type="submission" date="2021-04" db="EMBL/GenBank/DDBJ databases">
        <authorList>
            <person name="Shkoporov A.N."/>
            <person name="Stockdale S.R."/>
            <person name="Guerin E."/>
            <person name="Ross R.P."/>
            <person name="Hill C."/>
        </authorList>
    </citation>
    <scope>NUCLEOTIDE SEQUENCE [LARGE SCALE GENOMIC DNA]</scope>
    <source>
        <strain evidence="2">cr9_1</strain>
    </source>
</reference>
<dbReference type="Proteomes" id="UP000827813">
    <property type="component" value="Segment"/>
</dbReference>
<dbReference type="KEGG" id="vg:75691233"/>
<evidence type="ECO:0000313" key="2">
    <source>
        <dbReference type="Proteomes" id="UP000827813"/>
    </source>
</evidence>
<proteinExistence type="predicted"/>
<protein>
    <submittedName>
        <fullName evidence="1">Uncharacterized protein</fullName>
    </submittedName>
</protein>
<dbReference type="RefSeq" id="YP_010359692.1">
    <property type="nucleotide sequence ID" value="NC_062776.1"/>
</dbReference>
<keyword evidence="2" id="KW-1185">Reference proteome</keyword>
<accession>A0AAE7RWQ8</accession>
<dbReference type="GeneID" id="75691233"/>
<name>A0AAE7RWQ8_9CAUD</name>